<dbReference type="Gramene" id="QL02p092968:mrna">
    <property type="protein sequence ID" value="QL02p092968:mrna:CDS:1"/>
    <property type="gene ID" value="QL02p092968"/>
</dbReference>
<dbReference type="CDD" id="cd09272">
    <property type="entry name" value="RNase_HI_RT_Ty1"/>
    <property type="match status" value="1"/>
</dbReference>
<dbReference type="OMA" id="NTHICKM"/>
<evidence type="ECO:0000313" key="1">
    <source>
        <dbReference type="EnsemblPlants" id="QL02p092968:mrna:CDS:1"/>
    </source>
</evidence>
<accession>A0A7N2L153</accession>
<reference evidence="2" key="1">
    <citation type="journal article" date="2016" name="G3 (Bethesda)">
        <title>First Draft Assembly and Annotation of the Genome of a California Endemic Oak Quercus lobata Nee (Fagaceae).</title>
        <authorList>
            <person name="Sork V.L."/>
            <person name="Fitz-Gibbon S.T."/>
            <person name="Puiu D."/>
            <person name="Crepeau M."/>
            <person name="Gugger P.F."/>
            <person name="Sherman R."/>
            <person name="Stevens K."/>
            <person name="Langley C.H."/>
            <person name="Pellegrini M."/>
            <person name="Salzberg S.L."/>
        </authorList>
    </citation>
    <scope>NUCLEOTIDE SEQUENCE [LARGE SCALE GENOMIC DNA]</scope>
    <source>
        <strain evidence="2">cv. SW786</strain>
    </source>
</reference>
<dbReference type="EnsemblPlants" id="QL02p092968:mrna">
    <property type="protein sequence ID" value="QL02p092968:mrna:CDS:1"/>
    <property type="gene ID" value="QL02p092968"/>
</dbReference>
<dbReference type="Proteomes" id="UP000594261">
    <property type="component" value="Chromosome 2"/>
</dbReference>
<protein>
    <submittedName>
        <fullName evidence="1">Uncharacterized protein</fullName>
    </submittedName>
</protein>
<dbReference type="AlphaFoldDB" id="A0A7N2L153"/>
<dbReference type="InterPro" id="IPR043502">
    <property type="entry name" value="DNA/RNA_pol_sf"/>
</dbReference>
<dbReference type="PANTHER" id="PTHR11439:SF470">
    <property type="entry name" value="CYSTEINE-RICH RLK (RECEPTOR-LIKE PROTEIN KINASE) 8"/>
    <property type="match status" value="1"/>
</dbReference>
<proteinExistence type="predicted"/>
<reference evidence="1" key="2">
    <citation type="submission" date="2021-01" db="UniProtKB">
        <authorList>
            <consortium name="EnsemblPlants"/>
        </authorList>
    </citation>
    <scope>IDENTIFICATION</scope>
</reference>
<dbReference type="SUPFAM" id="SSF56672">
    <property type="entry name" value="DNA/RNA polymerases"/>
    <property type="match status" value="1"/>
</dbReference>
<name>A0A7N2L153_QUELO</name>
<keyword evidence="2" id="KW-1185">Reference proteome</keyword>
<organism evidence="1 2">
    <name type="scientific">Quercus lobata</name>
    <name type="common">Valley oak</name>
    <dbReference type="NCBI Taxonomy" id="97700"/>
    <lineage>
        <taxon>Eukaryota</taxon>
        <taxon>Viridiplantae</taxon>
        <taxon>Streptophyta</taxon>
        <taxon>Embryophyta</taxon>
        <taxon>Tracheophyta</taxon>
        <taxon>Spermatophyta</taxon>
        <taxon>Magnoliopsida</taxon>
        <taxon>eudicotyledons</taxon>
        <taxon>Gunneridae</taxon>
        <taxon>Pentapetalae</taxon>
        <taxon>rosids</taxon>
        <taxon>fabids</taxon>
        <taxon>Fagales</taxon>
        <taxon>Fagaceae</taxon>
        <taxon>Quercus</taxon>
    </lineage>
</organism>
<evidence type="ECO:0000313" key="2">
    <source>
        <dbReference type="Proteomes" id="UP000594261"/>
    </source>
</evidence>
<dbReference type="InParanoid" id="A0A7N2L153"/>
<dbReference type="PANTHER" id="PTHR11439">
    <property type="entry name" value="GAG-POL-RELATED RETROTRANSPOSON"/>
    <property type="match status" value="1"/>
</dbReference>
<sequence>MLACKPSNVPMDQFVKLSGANGDDVLDAALLVGKLLFLTLTRPDISYVVHKLSQFVKAPKMPHLQAIYKVLKYLKKTLGQGLFLSAHSELQLKSYCDADWAACVDTRRSIYVFCVFLGESLLSWKCKKQQVVSRSSAETEYRAMTTVTRDIVWSIALLKTFGYTHKHSVSLYCDSKAALYIAVNPVFHERTKHIEIDCHFIREKIEDRAIKTFHIPTRH</sequence>